<reference evidence="3" key="1">
    <citation type="submission" date="2021-11" db="EMBL/GenBank/DDBJ databases">
        <title>Genome sequence.</title>
        <authorList>
            <person name="Sun Q."/>
        </authorList>
    </citation>
    <scope>NUCLEOTIDE SEQUENCE</scope>
    <source>
        <strain evidence="3">JC732</strain>
    </source>
</reference>
<dbReference type="EMBL" id="JAJKFT010000001">
    <property type="protein sequence ID" value="MCC9626808.1"/>
    <property type="molecule type" value="Genomic_DNA"/>
</dbReference>
<dbReference type="Proteomes" id="UP001139103">
    <property type="component" value="Unassembled WGS sequence"/>
</dbReference>
<protein>
    <submittedName>
        <fullName evidence="3">DUF3592 domain-containing protein</fullName>
    </submittedName>
</protein>
<proteinExistence type="predicted"/>
<dbReference type="RefSeq" id="WP_230214196.1">
    <property type="nucleotide sequence ID" value="NZ_JAJKFT010000001.1"/>
</dbReference>
<evidence type="ECO:0000313" key="3">
    <source>
        <dbReference type="EMBL" id="MCC9626808.1"/>
    </source>
</evidence>
<sequence length="167" mass="18442">MSTVFFALFISIFYIVGFAFLGGTIWIAWHSLRAGNWPTTPATITDLDIISQSDGEGGDSYEVKVAYTYEVLGKQYEGSRLAYGYGGSSGREAHQQIFDRLQNANAVAVRYDPGDPAQSCLSYGIHRSIQIGLAFAATWLLFVFGFTLLFWLFSLPDTALLRNLSAN</sequence>
<keyword evidence="1" id="KW-0812">Transmembrane</keyword>
<organism evidence="3 4">
    <name type="scientific">Blastopirellula sediminis</name>
    <dbReference type="NCBI Taxonomy" id="2894196"/>
    <lineage>
        <taxon>Bacteria</taxon>
        <taxon>Pseudomonadati</taxon>
        <taxon>Planctomycetota</taxon>
        <taxon>Planctomycetia</taxon>
        <taxon>Pirellulales</taxon>
        <taxon>Pirellulaceae</taxon>
        <taxon>Blastopirellula</taxon>
    </lineage>
</organism>
<dbReference type="Pfam" id="PF12158">
    <property type="entry name" value="DUF3592"/>
    <property type="match status" value="1"/>
</dbReference>
<accession>A0A9X1MGU7</accession>
<keyword evidence="1" id="KW-0472">Membrane</keyword>
<feature type="transmembrane region" description="Helical" evidence="1">
    <location>
        <begin position="131"/>
        <end position="153"/>
    </location>
</feature>
<keyword evidence="4" id="KW-1185">Reference proteome</keyword>
<name>A0A9X1MGU7_9BACT</name>
<evidence type="ECO:0000259" key="2">
    <source>
        <dbReference type="Pfam" id="PF12158"/>
    </source>
</evidence>
<feature type="transmembrane region" description="Helical" evidence="1">
    <location>
        <begin position="6"/>
        <end position="29"/>
    </location>
</feature>
<dbReference type="AlphaFoldDB" id="A0A9X1MGU7"/>
<dbReference type="InterPro" id="IPR021994">
    <property type="entry name" value="DUF3592"/>
</dbReference>
<comment type="caution">
    <text evidence="3">The sequence shown here is derived from an EMBL/GenBank/DDBJ whole genome shotgun (WGS) entry which is preliminary data.</text>
</comment>
<evidence type="ECO:0000313" key="4">
    <source>
        <dbReference type="Proteomes" id="UP001139103"/>
    </source>
</evidence>
<keyword evidence="1" id="KW-1133">Transmembrane helix</keyword>
<gene>
    <name evidence="3" type="ORF">LOC68_00175</name>
</gene>
<evidence type="ECO:0000256" key="1">
    <source>
        <dbReference type="SAM" id="Phobius"/>
    </source>
</evidence>
<feature type="domain" description="DUF3592" evidence="2">
    <location>
        <begin position="40"/>
        <end position="125"/>
    </location>
</feature>